<evidence type="ECO:0000256" key="2">
    <source>
        <dbReference type="ARBA" id="ARBA00012438"/>
    </source>
</evidence>
<dbReference type="Pfam" id="PF07730">
    <property type="entry name" value="HisKA_3"/>
    <property type="match status" value="1"/>
</dbReference>
<dbReference type="CDD" id="cd16917">
    <property type="entry name" value="HATPase_UhpB-NarQ-NarX-like"/>
    <property type="match status" value="1"/>
</dbReference>
<evidence type="ECO:0000313" key="13">
    <source>
        <dbReference type="Proteomes" id="UP000677913"/>
    </source>
</evidence>
<dbReference type="Gene3D" id="3.30.565.10">
    <property type="entry name" value="Histidine kinase-like ATPase, C-terminal domain"/>
    <property type="match status" value="1"/>
</dbReference>
<keyword evidence="10" id="KW-1133">Transmembrane helix</keyword>
<comment type="caution">
    <text evidence="12">The sequence shown here is derived from an EMBL/GenBank/DDBJ whole genome shotgun (WGS) entry which is preliminary data.</text>
</comment>
<dbReference type="PANTHER" id="PTHR24421">
    <property type="entry name" value="NITRATE/NITRITE SENSOR PROTEIN NARX-RELATED"/>
    <property type="match status" value="1"/>
</dbReference>
<feature type="transmembrane region" description="Helical" evidence="10">
    <location>
        <begin position="49"/>
        <end position="71"/>
    </location>
</feature>
<dbReference type="SUPFAM" id="SSF55874">
    <property type="entry name" value="ATPase domain of HSP90 chaperone/DNA topoisomerase II/histidine kinase"/>
    <property type="match status" value="1"/>
</dbReference>
<evidence type="ECO:0000256" key="4">
    <source>
        <dbReference type="ARBA" id="ARBA00022679"/>
    </source>
</evidence>
<keyword evidence="7" id="KW-0067">ATP-binding</keyword>
<keyword evidence="3" id="KW-0597">Phosphoprotein</keyword>
<proteinExistence type="predicted"/>
<keyword evidence="10" id="KW-0812">Transmembrane</keyword>
<organism evidence="12 13">
    <name type="scientific">Actinocrinis puniceicyclus</name>
    <dbReference type="NCBI Taxonomy" id="977794"/>
    <lineage>
        <taxon>Bacteria</taxon>
        <taxon>Bacillati</taxon>
        <taxon>Actinomycetota</taxon>
        <taxon>Actinomycetes</taxon>
        <taxon>Catenulisporales</taxon>
        <taxon>Actinospicaceae</taxon>
        <taxon>Actinocrinis</taxon>
    </lineage>
</organism>
<evidence type="ECO:0000256" key="7">
    <source>
        <dbReference type="ARBA" id="ARBA00022840"/>
    </source>
</evidence>
<feature type="region of interest" description="Disordered" evidence="9">
    <location>
        <begin position="402"/>
        <end position="423"/>
    </location>
</feature>
<dbReference type="Proteomes" id="UP000677913">
    <property type="component" value="Unassembled WGS sequence"/>
</dbReference>
<accession>A0A8J7WJ82</accession>
<evidence type="ECO:0000256" key="1">
    <source>
        <dbReference type="ARBA" id="ARBA00000085"/>
    </source>
</evidence>
<dbReference type="AlphaFoldDB" id="A0A8J7WJ82"/>
<name>A0A8J7WJ82_9ACTN</name>
<feature type="domain" description="Signal transduction histidine kinase subgroup 3 dimerisation and phosphoacceptor" evidence="11">
    <location>
        <begin position="201"/>
        <end position="268"/>
    </location>
</feature>
<feature type="transmembrane region" description="Helical" evidence="10">
    <location>
        <begin position="124"/>
        <end position="144"/>
    </location>
</feature>
<dbReference type="PANTHER" id="PTHR24421:SF10">
    <property type="entry name" value="NITRATE_NITRITE SENSOR PROTEIN NARQ"/>
    <property type="match status" value="1"/>
</dbReference>
<evidence type="ECO:0000256" key="10">
    <source>
        <dbReference type="SAM" id="Phobius"/>
    </source>
</evidence>
<dbReference type="GO" id="GO:0005524">
    <property type="term" value="F:ATP binding"/>
    <property type="evidence" value="ECO:0007669"/>
    <property type="project" value="UniProtKB-KW"/>
</dbReference>
<feature type="transmembrane region" description="Helical" evidence="10">
    <location>
        <begin position="20"/>
        <end position="37"/>
    </location>
</feature>
<dbReference type="InterPro" id="IPR036890">
    <property type="entry name" value="HATPase_C_sf"/>
</dbReference>
<dbReference type="InterPro" id="IPR050482">
    <property type="entry name" value="Sensor_HK_TwoCompSys"/>
</dbReference>
<dbReference type="InterPro" id="IPR011712">
    <property type="entry name" value="Sig_transdc_His_kin_sub3_dim/P"/>
</dbReference>
<keyword evidence="4" id="KW-0808">Transferase</keyword>
<dbReference type="Gene3D" id="1.20.5.1930">
    <property type="match status" value="1"/>
</dbReference>
<dbReference type="EC" id="2.7.13.3" evidence="2"/>
<evidence type="ECO:0000259" key="11">
    <source>
        <dbReference type="Pfam" id="PF07730"/>
    </source>
</evidence>
<evidence type="ECO:0000256" key="3">
    <source>
        <dbReference type="ARBA" id="ARBA00022553"/>
    </source>
</evidence>
<dbReference type="GO" id="GO:0046983">
    <property type="term" value="F:protein dimerization activity"/>
    <property type="evidence" value="ECO:0007669"/>
    <property type="project" value="InterPro"/>
</dbReference>
<keyword evidence="6 12" id="KW-0418">Kinase</keyword>
<evidence type="ECO:0000256" key="6">
    <source>
        <dbReference type="ARBA" id="ARBA00022777"/>
    </source>
</evidence>
<comment type="catalytic activity">
    <reaction evidence="1">
        <text>ATP + protein L-histidine = ADP + protein N-phospho-L-histidine.</text>
        <dbReference type="EC" id="2.7.13.3"/>
    </reaction>
</comment>
<evidence type="ECO:0000313" key="12">
    <source>
        <dbReference type="EMBL" id="MBS2963298.1"/>
    </source>
</evidence>
<keyword evidence="13" id="KW-1185">Reference proteome</keyword>
<gene>
    <name evidence="12" type="ORF">KGA66_09595</name>
</gene>
<reference evidence="12" key="1">
    <citation type="submission" date="2021-04" db="EMBL/GenBank/DDBJ databases">
        <title>Genome based classification of Actinospica acidithermotolerans sp. nov., an actinobacterium isolated from an Indonesian hot spring.</title>
        <authorList>
            <person name="Kusuma A.B."/>
            <person name="Putra K.E."/>
            <person name="Nafisah S."/>
            <person name="Loh J."/>
            <person name="Nouioui I."/>
            <person name="Goodfellow M."/>
        </authorList>
    </citation>
    <scope>NUCLEOTIDE SEQUENCE</scope>
    <source>
        <strain evidence="12">DSM 45618</strain>
    </source>
</reference>
<protein>
    <recommendedName>
        <fullName evidence="2">histidine kinase</fullName>
        <ecNumber evidence="2">2.7.13.3</ecNumber>
    </recommendedName>
</protein>
<keyword evidence="5" id="KW-0547">Nucleotide-binding</keyword>
<evidence type="ECO:0000256" key="8">
    <source>
        <dbReference type="ARBA" id="ARBA00023012"/>
    </source>
</evidence>
<keyword evidence="8" id="KW-0902">Two-component regulatory system</keyword>
<keyword evidence="10" id="KW-0472">Membrane</keyword>
<dbReference type="EMBL" id="JAGSXH010000024">
    <property type="protein sequence ID" value="MBS2963298.1"/>
    <property type="molecule type" value="Genomic_DNA"/>
</dbReference>
<dbReference type="GO" id="GO:0000155">
    <property type="term" value="F:phosphorelay sensor kinase activity"/>
    <property type="evidence" value="ECO:0007669"/>
    <property type="project" value="InterPro"/>
</dbReference>
<sequence length="423" mass="44298">MIDWTAKWSTEHRAVPARYRMFPARLAALGFILWATLTQRQHVQFGTHGVGLLAAVMLAFCAAGWVVWSAGIYLAPQRIGERAVIVALCVFGAAGALLTGLDLPSVAVTFPASATMSASVRFRVRFSLTIVLTFSVIMLVTTAVSGANPGTAAGYVGVLFGCYGLGLGRHAQSQRAATAEQLLAETRRANDEQAHAAALAERGRIAREIHDVLAHSLSALTVQLEAADALLSSGTDPQKAHNYVISARRIAREGLTETRRAIAALREDTPPLRTLLRALAESYASDTGASVTVVADREPADLQPDTSLALYRTAQESLTNARKHAPGAPIELSLVCAACETVLTVTNGAATAPVTALASSGGGYGLAGLRERAELAGGSLDAGAHGDGWRVALRIPASARPLGTQRPDAVARPLVPRPGPGRV</sequence>
<evidence type="ECO:0000256" key="9">
    <source>
        <dbReference type="SAM" id="MobiDB-lite"/>
    </source>
</evidence>
<evidence type="ECO:0000256" key="5">
    <source>
        <dbReference type="ARBA" id="ARBA00022741"/>
    </source>
</evidence>
<dbReference type="RefSeq" id="WP_211466864.1">
    <property type="nucleotide sequence ID" value="NZ_JAGSXH010000024.1"/>
</dbReference>
<feature type="transmembrane region" description="Helical" evidence="10">
    <location>
        <begin position="150"/>
        <end position="168"/>
    </location>
</feature>
<dbReference type="GO" id="GO:0016020">
    <property type="term" value="C:membrane"/>
    <property type="evidence" value="ECO:0007669"/>
    <property type="project" value="InterPro"/>
</dbReference>